<dbReference type="AlphaFoldDB" id="A0AAU9C257"/>
<dbReference type="RefSeq" id="WP_317704858.1">
    <property type="nucleotide sequence ID" value="NZ_AP024714.1"/>
</dbReference>
<keyword evidence="4" id="KW-1185">Reference proteome</keyword>
<evidence type="ECO:0000313" key="3">
    <source>
        <dbReference type="EMBL" id="BCX82457.1"/>
    </source>
</evidence>
<dbReference type="KEGG" id="mcau:MIT9_P2043"/>
<proteinExistence type="predicted"/>
<organism evidence="3 4">
    <name type="scientific">Methylomarinovum caldicuralii</name>
    <dbReference type="NCBI Taxonomy" id="438856"/>
    <lineage>
        <taxon>Bacteria</taxon>
        <taxon>Pseudomonadati</taxon>
        <taxon>Pseudomonadota</taxon>
        <taxon>Gammaproteobacteria</taxon>
        <taxon>Methylococcales</taxon>
        <taxon>Methylothermaceae</taxon>
        <taxon>Methylomarinovum</taxon>
    </lineage>
</organism>
<accession>A0AAU9C257</accession>
<dbReference type="InterPro" id="IPR052738">
    <property type="entry name" value="ABC-Tungstate_binding"/>
</dbReference>
<reference evidence="4" key="1">
    <citation type="journal article" date="2024" name="Int. J. Syst. Evol. Microbiol.">
        <title>Methylomarinovum tepidoasis sp. nov., a moderately thermophilic methanotroph of the family Methylothermaceae isolated from a deep-sea hydrothermal field.</title>
        <authorList>
            <person name="Hirayama H."/>
            <person name="Takaki Y."/>
            <person name="Abe M."/>
            <person name="Miyazaki M."/>
            <person name="Uematsu K."/>
            <person name="Matsui Y."/>
            <person name="Takai K."/>
        </authorList>
    </citation>
    <scope>NUCLEOTIDE SEQUENCE [LARGE SCALE GENOMIC DNA]</scope>
    <source>
        <strain evidence="4">IT-9</strain>
    </source>
</reference>
<evidence type="ECO:0000259" key="2">
    <source>
        <dbReference type="Pfam" id="PF12849"/>
    </source>
</evidence>
<protein>
    <submittedName>
        <fullName evidence="3">Tungstate transport system substrate-binding protein</fullName>
    </submittedName>
</protein>
<feature type="chain" id="PRO_5043672720" evidence="1">
    <location>
        <begin position="21"/>
        <end position="267"/>
    </location>
</feature>
<name>A0AAU9C257_9GAMM</name>
<dbReference type="PANTHER" id="PTHR37945:SF1">
    <property type="entry name" value="EXTRACELLULAR TUNGSTATE BINDING PROTEIN"/>
    <property type="match status" value="1"/>
</dbReference>
<feature type="signal peptide" evidence="1">
    <location>
        <begin position="1"/>
        <end position="20"/>
    </location>
</feature>
<evidence type="ECO:0000313" key="4">
    <source>
        <dbReference type="Proteomes" id="UP001321825"/>
    </source>
</evidence>
<dbReference type="SUPFAM" id="SSF53850">
    <property type="entry name" value="Periplasmic binding protein-like II"/>
    <property type="match status" value="1"/>
</dbReference>
<dbReference type="Proteomes" id="UP001321825">
    <property type="component" value="Chromosome"/>
</dbReference>
<dbReference type="EMBL" id="AP024714">
    <property type="protein sequence ID" value="BCX82457.1"/>
    <property type="molecule type" value="Genomic_DNA"/>
</dbReference>
<keyword evidence="1" id="KW-0732">Signal</keyword>
<sequence>MKTKLHFLLLLLLLAPALPAGERLRLATTTSTDNTGLLAAINAVFTERTGIAVDVIAVGTGKALKLGRNCDVDAVLVHAPEAEKAFVEAGYGIDRLAVMHNDFVIVGPKGDPAGVRRAKTAAEALGKIARAQVPFVSRGDDSGTHKKEKQLWRQAGIEPQGAWYYSIGQGMGAALQVAEEKQAYVLTDRGTWLAMQDKLPDLTVVFEGDPALFNPYHLIAVNPKRCPNADFETAMQYAAFLTGPVGQKLIANFKVGGRPLFHPDVLP</sequence>
<dbReference type="Pfam" id="PF12849">
    <property type="entry name" value="PBP_like_2"/>
    <property type="match status" value="1"/>
</dbReference>
<dbReference type="PANTHER" id="PTHR37945">
    <property type="entry name" value="EXTRACELLULAR TUNGSTATE BINDING PROTEIN"/>
    <property type="match status" value="1"/>
</dbReference>
<evidence type="ECO:0000256" key="1">
    <source>
        <dbReference type="SAM" id="SignalP"/>
    </source>
</evidence>
<dbReference type="InterPro" id="IPR024370">
    <property type="entry name" value="PBP_domain"/>
</dbReference>
<dbReference type="Gene3D" id="3.40.190.10">
    <property type="entry name" value="Periplasmic binding protein-like II"/>
    <property type="match status" value="2"/>
</dbReference>
<feature type="domain" description="PBP" evidence="2">
    <location>
        <begin position="26"/>
        <end position="243"/>
    </location>
</feature>
<gene>
    <name evidence="3" type="ORF">MIT9_P2043</name>
</gene>